<organism evidence="2 3">
    <name type="scientific">Ureibacillus acetophenoni</name>
    <dbReference type="NCBI Taxonomy" id="614649"/>
    <lineage>
        <taxon>Bacteria</taxon>
        <taxon>Bacillati</taxon>
        <taxon>Bacillota</taxon>
        <taxon>Bacilli</taxon>
        <taxon>Bacillales</taxon>
        <taxon>Caryophanaceae</taxon>
        <taxon>Ureibacillus</taxon>
    </lineage>
</organism>
<proteinExistence type="predicted"/>
<dbReference type="EMBL" id="OBQC01000003">
    <property type="protein sequence ID" value="SOC37086.1"/>
    <property type="molecule type" value="Genomic_DNA"/>
</dbReference>
<gene>
    <name evidence="2" type="ORF">SAMN05877842_10317</name>
</gene>
<reference evidence="3" key="1">
    <citation type="submission" date="2017-08" db="EMBL/GenBank/DDBJ databases">
        <authorList>
            <person name="Varghese N."/>
            <person name="Submissions S."/>
        </authorList>
    </citation>
    <scope>NUCLEOTIDE SEQUENCE [LARGE SCALE GENOMIC DNA]</scope>
    <source>
        <strain evidence="3">JC23</strain>
    </source>
</reference>
<dbReference type="RefSeq" id="WP_097148677.1">
    <property type="nucleotide sequence ID" value="NZ_OBQC01000003.1"/>
</dbReference>
<keyword evidence="3" id="KW-1185">Reference proteome</keyword>
<dbReference type="Proteomes" id="UP000219252">
    <property type="component" value="Unassembled WGS sequence"/>
</dbReference>
<evidence type="ECO:0000256" key="1">
    <source>
        <dbReference type="SAM" id="Coils"/>
    </source>
</evidence>
<dbReference type="OrthoDB" id="2962801at2"/>
<accession>A0A285U970</accession>
<sequence length="519" mass="60159">MLNGNILPLLLSSRNNDKEIFSIAEKFKISENELHQYLGENQIEKFLNREMLLWRLYHSFENLVLEYPNHTNGDLAELLVDIWNEKESVKISKNNAKHFIESISLQLDSRKRAFISLCEHDIESCLIYLRKDSVPFVEWLVRFGILISKKDEDLRELDIIEISKVILGQYFPHVNPKDEMFKCFDQLGFCHKIEGSNRKKFDFKRIKKYKLNNEVESLPFAKGLATLIFNAIENQVEEPFVKYKVVLTNLFHGKGEIEYENITPENPREKIAHIAIDATSKPIDFFGNEDDGASFIDEVTEQFVNAKMIEKEKLNFDIEKIENVYPEHSNEDSAKIDPTILVNEKSNGWFSILNDFDGLHIKIKEIIKDNENAKIKISQLEKENVHLSYQLEEYEKNKKENSYEQLIQFIKLVGGREGNYALHNLYQDSFHPIDNDSLQLQGSLISLFTILGLKGIEPYLGSYQLGEEVNVKKSKIGQLFTVKDAIQSAEEDVDIKIIGYGWTLDGKILVQPIVEEINK</sequence>
<evidence type="ECO:0000313" key="3">
    <source>
        <dbReference type="Proteomes" id="UP000219252"/>
    </source>
</evidence>
<dbReference type="AlphaFoldDB" id="A0A285U970"/>
<name>A0A285U970_9BACL</name>
<evidence type="ECO:0000313" key="2">
    <source>
        <dbReference type="EMBL" id="SOC37086.1"/>
    </source>
</evidence>
<protein>
    <submittedName>
        <fullName evidence="2">Uncharacterized protein</fullName>
    </submittedName>
</protein>
<keyword evidence="1" id="KW-0175">Coiled coil</keyword>
<feature type="coiled-coil region" evidence="1">
    <location>
        <begin position="363"/>
        <end position="397"/>
    </location>
</feature>